<dbReference type="PROSITE" id="PS50109">
    <property type="entry name" value="HIS_KIN"/>
    <property type="match status" value="1"/>
</dbReference>
<evidence type="ECO:0000256" key="3">
    <source>
        <dbReference type="ARBA" id="ARBA00022553"/>
    </source>
</evidence>
<keyword evidence="4" id="KW-0808">Transferase</keyword>
<dbReference type="PROSITE" id="PS50110">
    <property type="entry name" value="RESPONSE_REGULATORY"/>
    <property type="match status" value="1"/>
</dbReference>
<dbReference type="PRINTS" id="PR00344">
    <property type="entry name" value="BCTRLSENSOR"/>
</dbReference>
<dbReference type="InterPro" id="IPR035965">
    <property type="entry name" value="PAS-like_dom_sf"/>
</dbReference>
<dbReference type="EC" id="2.7.13.3" evidence="2"/>
<dbReference type="SUPFAM" id="SSF47384">
    <property type="entry name" value="Homodimeric domain of signal transducing histidine kinase"/>
    <property type="match status" value="1"/>
</dbReference>
<dbReference type="Gene3D" id="3.30.450.40">
    <property type="match status" value="1"/>
</dbReference>
<dbReference type="Pfam" id="PF00072">
    <property type="entry name" value="Response_reg"/>
    <property type="match status" value="1"/>
</dbReference>
<dbReference type="Proteomes" id="UP000010474">
    <property type="component" value="Chromosome"/>
</dbReference>
<dbReference type="SMART" id="SM00091">
    <property type="entry name" value="PAS"/>
    <property type="match status" value="3"/>
</dbReference>
<dbReference type="KEGG" id="acy:Anacy_3564"/>
<dbReference type="SUPFAM" id="SSF55785">
    <property type="entry name" value="PYP-like sensor domain (PAS domain)"/>
    <property type="match status" value="3"/>
</dbReference>
<keyword evidence="15" id="KW-1185">Reference proteome</keyword>
<dbReference type="STRING" id="272123.Anacy_3564"/>
<dbReference type="PROSITE" id="PS50113">
    <property type="entry name" value="PAC"/>
    <property type="match status" value="2"/>
</dbReference>
<feature type="domain" description="Response regulatory" evidence="11">
    <location>
        <begin position="828"/>
        <end position="944"/>
    </location>
</feature>
<keyword evidence="5" id="KW-0547">Nucleotide-binding</keyword>
<evidence type="ECO:0000256" key="6">
    <source>
        <dbReference type="ARBA" id="ARBA00022777"/>
    </source>
</evidence>
<protein>
    <recommendedName>
        <fullName evidence="2">histidine kinase</fullName>
        <ecNumber evidence="2">2.7.13.3</ecNumber>
    </recommendedName>
</protein>
<evidence type="ECO:0000313" key="14">
    <source>
        <dbReference type="EMBL" id="AFZ58959.1"/>
    </source>
</evidence>
<evidence type="ECO:0000256" key="2">
    <source>
        <dbReference type="ARBA" id="ARBA00012438"/>
    </source>
</evidence>
<keyword evidence="7" id="KW-0067">ATP-binding</keyword>
<dbReference type="PROSITE" id="PS50112">
    <property type="entry name" value="PAS"/>
    <property type="match status" value="1"/>
</dbReference>
<dbReference type="SMART" id="SM00065">
    <property type="entry name" value="GAF"/>
    <property type="match status" value="1"/>
</dbReference>
<dbReference type="InterPro" id="IPR000014">
    <property type="entry name" value="PAS"/>
</dbReference>
<dbReference type="eggNOG" id="COG0784">
    <property type="taxonomic scope" value="Bacteria"/>
</dbReference>
<dbReference type="SMART" id="SM00387">
    <property type="entry name" value="HATPase_c"/>
    <property type="match status" value="1"/>
</dbReference>
<dbReference type="Gene3D" id="3.30.565.10">
    <property type="entry name" value="Histidine kinase-like ATPase, C-terminal domain"/>
    <property type="match status" value="1"/>
</dbReference>
<evidence type="ECO:0000256" key="1">
    <source>
        <dbReference type="ARBA" id="ARBA00000085"/>
    </source>
</evidence>
<proteinExistence type="predicted"/>
<evidence type="ECO:0000259" key="11">
    <source>
        <dbReference type="PROSITE" id="PS50110"/>
    </source>
</evidence>
<dbReference type="Gene3D" id="1.10.287.130">
    <property type="match status" value="1"/>
</dbReference>
<dbReference type="InterPro" id="IPR000700">
    <property type="entry name" value="PAS-assoc_C"/>
</dbReference>
<dbReference type="GO" id="GO:0005524">
    <property type="term" value="F:ATP binding"/>
    <property type="evidence" value="ECO:0007669"/>
    <property type="project" value="UniProtKB-KW"/>
</dbReference>
<dbReference type="InterPro" id="IPR005467">
    <property type="entry name" value="His_kinase_dom"/>
</dbReference>
<name>K9ZJK7_ANACC</name>
<dbReference type="Pfam" id="PF00512">
    <property type="entry name" value="HisKA"/>
    <property type="match status" value="1"/>
</dbReference>
<feature type="domain" description="PAC" evidence="13">
    <location>
        <begin position="515"/>
        <end position="567"/>
    </location>
</feature>
<gene>
    <name evidence="14" type="ordered locus">Anacy_3564</name>
</gene>
<keyword evidence="3 9" id="KW-0597">Phosphoprotein</keyword>
<dbReference type="InterPro" id="IPR001789">
    <property type="entry name" value="Sig_transdc_resp-reg_receiver"/>
</dbReference>
<dbReference type="CDD" id="cd17546">
    <property type="entry name" value="REC_hyHK_CKI1_RcsC-like"/>
    <property type="match status" value="1"/>
</dbReference>
<dbReference type="Gene3D" id="3.30.450.20">
    <property type="entry name" value="PAS domain"/>
    <property type="match status" value="3"/>
</dbReference>
<dbReference type="PATRIC" id="fig|272123.3.peg.3875"/>
<dbReference type="SUPFAM" id="SSF52172">
    <property type="entry name" value="CheY-like"/>
    <property type="match status" value="1"/>
</dbReference>
<dbReference type="SMART" id="SM00388">
    <property type="entry name" value="HisKA"/>
    <property type="match status" value="1"/>
</dbReference>
<dbReference type="SUPFAM" id="SSF55874">
    <property type="entry name" value="ATPase domain of HSP90 chaperone/DNA topoisomerase II/histidine kinase"/>
    <property type="match status" value="1"/>
</dbReference>
<reference evidence="15" key="1">
    <citation type="journal article" date="2013" name="Proc. Natl. Acad. Sci. U.S.A.">
        <title>Improving the coverage of the cyanobacterial phylum using diversity-driven genome sequencing.</title>
        <authorList>
            <person name="Shih P.M."/>
            <person name="Wu D."/>
            <person name="Latifi A."/>
            <person name="Axen S.D."/>
            <person name="Fewer D.P."/>
            <person name="Talla E."/>
            <person name="Calteau A."/>
            <person name="Cai F."/>
            <person name="Tandeau de Marsac N."/>
            <person name="Rippka R."/>
            <person name="Herdman M."/>
            <person name="Sivonen K."/>
            <person name="Coursin T."/>
            <person name="Laurent T."/>
            <person name="Goodwin L."/>
            <person name="Nolan M."/>
            <person name="Davenport K.W."/>
            <person name="Han C.S."/>
            <person name="Rubin E.M."/>
            <person name="Eisen J.A."/>
            <person name="Woyke T."/>
            <person name="Gugger M."/>
            <person name="Kerfeld C.A."/>
        </authorList>
    </citation>
    <scope>NUCLEOTIDE SEQUENCE [LARGE SCALE GENOMIC DNA]</scope>
    <source>
        <strain evidence="15">ATCC 27899 / PCC 7122</strain>
    </source>
</reference>
<dbReference type="InterPro" id="IPR036890">
    <property type="entry name" value="HATPase_C_sf"/>
</dbReference>
<evidence type="ECO:0000256" key="9">
    <source>
        <dbReference type="PROSITE-ProRule" id="PRU00169"/>
    </source>
</evidence>
<feature type="domain" description="PAC" evidence="13">
    <location>
        <begin position="256"/>
        <end position="311"/>
    </location>
</feature>
<dbReference type="SUPFAM" id="SSF55781">
    <property type="entry name" value="GAF domain-like"/>
    <property type="match status" value="1"/>
</dbReference>
<evidence type="ECO:0000256" key="5">
    <source>
        <dbReference type="ARBA" id="ARBA00022741"/>
    </source>
</evidence>
<dbReference type="eggNOG" id="COG2203">
    <property type="taxonomic scope" value="Bacteria"/>
</dbReference>
<feature type="domain" description="PAS" evidence="12">
    <location>
        <begin position="443"/>
        <end position="513"/>
    </location>
</feature>
<dbReference type="eggNOG" id="COG3852">
    <property type="taxonomic scope" value="Bacteria"/>
</dbReference>
<dbReference type="NCBIfam" id="TIGR00229">
    <property type="entry name" value="sensory_box"/>
    <property type="match status" value="2"/>
</dbReference>
<dbReference type="Pfam" id="PF13426">
    <property type="entry name" value="PAS_9"/>
    <property type="match status" value="2"/>
</dbReference>
<feature type="modified residue" description="4-aspartylphosphate" evidence="9">
    <location>
        <position position="879"/>
    </location>
</feature>
<evidence type="ECO:0000259" key="10">
    <source>
        <dbReference type="PROSITE" id="PS50109"/>
    </source>
</evidence>
<evidence type="ECO:0000256" key="7">
    <source>
        <dbReference type="ARBA" id="ARBA00022840"/>
    </source>
</evidence>
<dbReference type="PANTHER" id="PTHR43065">
    <property type="entry name" value="SENSOR HISTIDINE KINASE"/>
    <property type="match status" value="1"/>
</dbReference>
<comment type="catalytic activity">
    <reaction evidence="1">
        <text>ATP + protein L-histidine = ADP + protein N-phospho-L-histidine.</text>
        <dbReference type="EC" id="2.7.13.3"/>
    </reaction>
</comment>
<keyword evidence="6 14" id="KW-0418">Kinase</keyword>
<dbReference type="InterPro" id="IPR003661">
    <property type="entry name" value="HisK_dim/P_dom"/>
</dbReference>
<dbReference type="GO" id="GO:0000155">
    <property type="term" value="F:phosphorelay sensor kinase activity"/>
    <property type="evidence" value="ECO:0007669"/>
    <property type="project" value="InterPro"/>
</dbReference>
<dbReference type="SMART" id="SM00448">
    <property type="entry name" value="REC"/>
    <property type="match status" value="1"/>
</dbReference>
<dbReference type="HOGENOM" id="CLU_000445_114_51_3"/>
<organism evidence="14 15">
    <name type="scientific">Anabaena cylindrica (strain ATCC 27899 / PCC 7122)</name>
    <dbReference type="NCBI Taxonomy" id="272123"/>
    <lineage>
        <taxon>Bacteria</taxon>
        <taxon>Bacillati</taxon>
        <taxon>Cyanobacteriota</taxon>
        <taxon>Cyanophyceae</taxon>
        <taxon>Nostocales</taxon>
        <taxon>Nostocaceae</taxon>
        <taxon>Anabaena</taxon>
    </lineage>
</organism>
<evidence type="ECO:0000259" key="13">
    <source>
        <dbReference type="PROSITE" id="PS50113"/>
    </source>
</evidence>
<accession>K9ZJK7</accession>
<dbReference type="CDD" id="cd00082">
    <property type="entry name" value="HisKA"/>
    <property type="match status" value="1"/>
</dbReference>
<evidence type="ECO:0000256" key="8">
    <source>
        <dbReference type="ARBA" id="ARBA00023012"/>
    </source>
</evidence>
<keyword evidence="8" id="KW-0902">Two-component regulatory system</keyword>
<dbReference type="AlphaFoldDB" id="K9ZJK7"/>
<dbReference type="PANTHER" id="PTHR43065:SF46">
    <property type="entry name" value="C4-DICARBOXYLATE TRANSPORT SENSOR PROTEIN DCTB"/>
    <property type="match status" value="1"/>
</dbReference>
<feature type="domain" description="Histidine kinase" evidence="10">
    <location>
        <begin position="580"/>
        <end position="809"/>
    </location>
</feature>
<dbReference type="Gene3D" id="3.40.50.2300">
    <property type="match status" value="1"/>
</dbReference>
<sequence length="947" mass="106877">MKFPVSNNEAARLKTLHQYKILDTSPEEPFDDLVLLAAQICNTPIAVINLIDAHRQWFKAKVGLDVQEMPRDEGFCPICLLEGTVLIIPDTLADERFATADIVTAEPYVRFYAGIPLIVPGGEVIGTLCVVDKIPRQITPQQLAGLESISRLVVRQLEIRRNLSELSHINEEYKEAQLALRQSESTLHSFFESAPMMMGIVELVDNDILHISDNPNTAKFLGLTPEAMQNRLAREMGAENRDLNQWINHYRQAELTQLPVRFEYSYETPQGQTWLSATVSAIAKNHGSSQQFAYIVEDITERKQAEDELRWQEALLRSMNSVSPLAFYVVDNRTDDILYFNDRFCEIWKIEHLKKRMEAQELKNQDILPDCCQLIADIAGFTASCQILQDETNRSVIEDEISFNDGRIIRRFSTQIRNTSSAKYFGRLYIFEDITARKEVEQKLREQAALLDITTDAIIVRDLDNKILLWNKSAEKLYGWKIEEVIDINANQIWLNEPVLEQQKIYQTVLKQGLWQGELNKTTKSGTEIIVESCWTLVHDEDKKANSILVIDTDITQKKQLEQQFLRAQRMESIGTLASGIAHDLNNVLSPILMSAQLLKNKYHDQENQPILSIIENNAKRGANLVKQVLSFARGIQGNTYGGINQRAVIQVKYVISEMQQIVEQTFPKSIIIHAEIQPSLSPVCGDITQLDQVLINLCLNARDAMPNGGKLTITAENIWIDETYVKMHLDAQVGSYVVITISDTGTGISSNILDRIFEPFFTTKEFGKGTGLGLSTVIGIIKGHGGFITVSSSVGKGTDFKLYLPAVYTEVVESLIEIEMPIGNGEWILLVDDEVSIQEITKSSLENYNYKVITAGDGQKAVNLYKQNQDRINTAIIDMMMPTMDGSTTIDKLQNINPKLKIIAMSGLGINKNILLDNPCNNLVFLPKPFTVQELLKTLYQLNSQE</sequence>
<evidence type="ECO:0000313" key="15">
    <source>
        <dbReference type="Proteomes" id="UP000010474"/>
    </source>
</evidence>
<dbReference type="InterPro" id="IPR029016">
    <property type="entry name" value="GAF-like_dom_sf"/>
</dbReference>
<evidence type="ECO:0000256" key="4">
    <source>
        <dbReference type="ARBA" id="ARBA00022679"/>
    </source>
</evidence>
<dbReference type="InterPro" id="IPR003018">
    <property type="entry name" value="GAF"/>
</dbReference>
<dbReference type="Pfam" id="PF02518">
    <property type="entry name" value="HATPase_c"/>
    <property type="match status" value="1"/>
</dbReference>
<dbReference type="eggNOG" id="COG2202">
    <property type="taxonomic scope" value="Bacteria"/>
</dbReference>
<dbReference type="Pfam" id="PF01590">
    <property type="entry name" value="GAF"/>
    <property type="match status" value="1"/>
</dbReference>
<dbReference type="Pfam" id="PF13188">
    <property type="entry name" value="PAS_8"/>
    <property type="match status" value="1"/>
</dbReference>
<dbReference type="EMBL" id="CP003659">
    <property type="protein sequence ID" value="AFZ58959.1"/>
    <property type="molecule type" value="Genomic_DNA"/>
</dbReference>
<dbReference type="CDD" id="cd00130">
    <property type="entry name" value="PAS"/>
    <property type="match status" value="2"/>
</dbReference>
<dbReference type="RefSeq" id="WP_015215581.1">
    <property type="nucleotide sequence ID" value="NC_019771.1"/>
</dbReference>
<dbReference type="InterPro" id="IPR004358">
    <property type="entry name" value="Sig_transdc_His_kin-like_C"/>
</dbReference>
<dbReference type="InterPro" id="IPR036097">
    <property type="entry name" value="HisK_dim/P_sf"/>
</dbReference>
<dbReference type="InterPro" id="IPR011006">
    <property type="entry name" value="CheY-like_superfamily"/>
</dbReference>
<evidence type="ECO:0000259" key="12">
    <source>
        <dbReference type="PROSITE" id="PS50112"/>
    </source>
</evidence>
<dbReference type="InterPro" id="IPR001610">
    <property type="entry name" value="PAC"/>
</dbReference>
<dbReference type="SMART" id="SM00086">
    <property type="entry name" value="PAC"/>
    <property type="match status" value="2"/>
</dbReference>
<dbReference type="OrthoDB" id="9788063at2"/>
<dbReference type="InterPro" id="IPR003594">
    <property type="entry name" value="HATPase_dom"/>
</dbReference>